<proteinExistence type="predicted"/>
<dbReference type="EMBL" id="HG970332">
    <property type="protein sequence ID" value="CEF72468.1"/>
    <property type="molecule type" value="Genomic_DNA"/>
</dbReference>
<evidence type="ECO:0000313" key="4">
    <source>
        <dbReference type="Proteomes" id="UP000070720"/>
    </source>
</evidence>
<dbReference type="VEuPathDB" id="FungiDB:FGRAMPH1_01G01335"/>
<gene>
    <name evidence="2" type="ORF">FGRAMPH1_01T01335</name>
</gene>
<reference evidence="3 4" key="2">
    <citation type="journal article" date="2010" name="Nature">
        <title>Comparative genomics reveals mobile pathogenicity chromosomes in Fusarium.</title>
        <authorList>
            <person name="Ma L.J."/>
            <person name="van der Does H.C."/>
            <person name="Borkovich K.A."/>
            <person name="Coleman J.J."/>
            <person name="Daboussi M.J."/>
            <person name="Di Pietro A."/>
            <person name="Dufresne M."/>
            <person name="Freitag M."/>
            <person name="Grabherr M."/>
            <person name="Henrissat B."/>
            <person name="Houterman P.M."/>
            <person name="Kang S."/>
            <person name="Shim W.B."/>
            <person name="Woloshuk C."/>
            <person name="Xie X."/>
            <person name="Xu J.R."/>
            <person name="Antoniw J."/>
            <person name="Baker S.E."/>
            <person name="Bluhm B.H."/>
            <person name="Breakspear A."/>
            <person name="Brown D.W."/>
            <person name="Butchko R.A."/>
            <person name="Chapman S."/>
            <person name="Coulson R."/>
            <person name="Coutinho P.M."/>
            <person name="Danchin E.G."/>
            <person name="Diener A."/>
            <person name="Gale L.R."/>
            <person name="Gardiner D.M."/>
            <person name="Goff S."/>
            <person name="Hammond-Kosack K.E."/>
            <person name="Hilburn K."/>
            <person name="Hua-Van A."/>
            <person name="Jonkers W."/>
            <person name="Kazan K."/>
            <person name="Kodira C.D."/>
            <person name="Koehrsen M."/>
            <person name="Kumar L."/>
            <person name="Lee Y.H."/>
            <person name="Li L."/>
            <person name="Manners J.M."/>
            <person name="Miranda-Saavedra D."/>
            <person name="Mukherjee M."/>
            <person name="Park G."/>
            <person name="Park J."/>
            <person name="Park S.Y."/>
            <person name="Proctor R.H."/>
            <person name="Regev A."/>
            <person name="Ruiz-Roldan M.C."/>
            <person name="Sain D."/>
            <person name="Sakthikumar S."/>
            <person name="Sykes S."/>
            <person name="Schwartz D.C."/>
            <person name="Turgeon B.G."/>
            <person name="Wapinski I."/>
            <person name="Yoder O."/>
            <person name="Young S."/>
            <person name="Zeng Q."/>
            <person name="Zhou S."/>
            <person name="Galagan J."/>
            <person name="Cuomo C.A."/>
            <person name="Kistler H.C."/>
            <person name="Rep M."/>
        </authorList>
    </citation>
    <scope>GENOME REANNOTATION</scope>
    <source>
        <strain evidence="4">ATCC MYA-4620 / CBS 123657 / FGSC 9075 / NRRL 31084 / PH-1</strain>
        <strain evidence="3">PH-1 / ATCC MYA-4620 / FGSC 9075 / NRRL 31084</strain>
    </source>
</reference>
<evidence type="ECO:0000313" key="2">
    <source>
        <dbReference type="EMBL" id="CEF72468.1"/>
    </source>
</evidence>
<dbReference type="AlphaFoldDB" id="A0A098D0M9"/>
<protein>
    <submittedName>
        <fullName evidence="2">Chromosome 1, complete genome</fullName>
    </submittedName>
</protein>
<organism evidence="2 4">
    <name type="scientific">Gibberella zeae (strain ATCC MYA-4620 / CBS 123657 / FGSC 9075 / NRRL 31084 / PH-1)</name>
    <name type="common">Wheat head blight fungus</name>
    <name type="synonym">Fusarium graminearum</name>
    <dbReference type="NCBI Taxonomy" id="229533"/>
    <lineage>
        <taxon>Eukaryota</taxon>
        <taxon>Fungi</taxon>
        <taxon>Dikarya</taxon>
        <taxon>Ascomycota</taxon>
        <taxon>Pezizomycotina</taxon>
        <taxon>Sordariomycetes</taxon>
        <taxon>Hypocreomycetidae</taxon>
        <taxon>Hypocreales</taxon>
        <taxon>Nectriaceae</taxon>
        <taxon>Fusarium</taxon>
    </lineage>
</organism>
<reference evidence="2 4" key="3">
    <citation type="journal article" date="2015" name="BMC Genomics">
        <title>The completed genome sequence of the pathogenic ascomycete fungus Fusarium graminearum.</title>
        <authorList>
            <person name="King R."/>
            <person name="Urban M."/>
            <person name="Hammond-Kosack M.C."/>
            <person name="Hassani-Pak K."/>
            <person name="Hammond-Kosack K.E."/>
        </authorList>
    </citation>
    <scope>NUCLEOTIDE SEQUENCE [LARGE SCALE GENOMIC DNA]</scope>
    <source>
        <strain evidence="4">ATCC MYA-4620 / CBS 123657 / FGSC 9075 / NRRL 31084 / PH-1</strain>
        <strain evidence="2">PH-1</strain>
    </source>
</reference>
<reference evidence="3" key="4">
    <citation type="submission" date="2017-01" db="UniProtKB">
        <authorList>
            <consortium name="EnsemblFungi"/>
        </authorList>
    </citation>
    <scope>IDENTIFICATION</scope>
    <source>
        <strain evidence="3">PH-1 / ATCC MYA-4620 / FGSC 9075 / NRRL 31084</strain>
    </source>
</reference>
<name>A0A098D0M9_GIBZE</name>
<sequence length="97" mass="10890">MFPRKFARVITEQESQVLTRKTQRLKLAIGTIDKPRGAMSLKWCPIRKGESARGRVQVSNSGKHPDRRGGERIDNSSSRHAEISRLLRTVGHSPQGS</sequence>
<accession>A0A0E0RMJ3</accession>
<dbReference type="EnsemblFungi" id="CEF72468">
    <property type="protein sequence ID" value="CEF72468"/>
    <property type="gene ID" value="FGRRES_15070"/>
</dbReference>
<reference evidence="3 4" key="1">
    <citation type="journal article" date="2007" name="Science">
        <title>The Fusarium graminearum genome reveals a link between localized polymorphism and pathogen specialization.</title>
        <authorList>
            <person name="Cuomo C.A."/>
            <person name="Gueldener U."/>
            <person name="Xu J.-R."/>
            <person name="Trail F."/>
            <person name="Turgeon B.G."/>
            <person name="Di Pietro A."/>
            <person name="Walton J.D."/>
            <person name="Ma L.-J."/>
            <person name="Baker S.E."/>
            <person name="Rep M."/>
            <person name="Adam G."/>
            <person name="Antoniw J."/>
            <person name="Baldwin T."/>
            <person name="Calvo S.E."/>
            <person name="Chang Y.-L."/>
            <person name="DeCaprio D."/>
            <person name="Gale L.R."/>
            <person name="Gnerre S."/>
            <person name="Goswami R.S."/>
            <person name="Hammond-Kosack K."/>
            <person name="Harris L.J."/>
            <person name="Hilburn K."/>
            <person name="Kennell J.C."/>
            <person name="Kroken S."/>
            <person name="Magnuson J.K."/>
            <person name="Mannhaupt G."/>
            <person name="Mauceli E.W."/>
            <person name="Mewes H.-W."/>
            <person name="Mitterbauer R."/>
            <person name="Muehlbauer G."/>
            <person name="Muensterkoetter M."/>
            <person name="Nelson D."/>
            <person name="O'Donnell K."/>
            <person name="Ouellet T."/>
            <person name="Qi W."/>
            <person name="Quesneville H."/>
            <person name="Roncero M.I.G."/>
            <person name="Seong K.-Y."/>
            <person name="Tetko I.V."/>
            <person name="Urban M."/>
            <person name="Waalwijk C."/>
            <person name="Ward T.J."/>
            <person name="Yao J."/>
            <person name="Birren B.W."/>
            <person name="Kistler H.C."/>
        </authorList>
    </citation>
    <scope>NUCLEOTIDE SEQUENCE [LARGE SCALE GENOMIC DNA]</scope>
    <source>
        <strain evidence="4">ATCC MYA-4620 / CBS 123657 / FGSC 9075 / NRRL 31084 / PH-1</strain>
        <strain evidence="3">PH-1 / ATCC MYA-4620 / FGSC 9075 / NRRL 31084</strain>
    </source>
</reference>
<feature type="compositionally biased region" description="Basic and acidic residues" evidence="1">
    <location>
        <begin position="63"/>
        <end position="85"/>
    </location>
</feature>
<accession>A0A098D0M9</accession>
<evidence type="ECO:0000313" key="3">
    <source>
        <dbReference type="EnsemblFungi" id="CEF72468"/>
    </source>
</evidence>
<evidence type="ECO:0000256" key="1">
    <source>
        <dbReference type="SAM" id="MobiDB-lite"/>
    </source>
</evidence>
<keyword evidence="4" id="KW-1185">Reference proteome</keyword>
<feature type="region of interest" description="Disordered" evidence="1">
    <location>
        <begin position="50"/>
        <end position="97"/>
    </location>
</feature>
<dbReference type="Proteomes" id="UP000070720">
    <property type="component" value="Chromosome 1"/>
</dbReference>
<dbReference type="InParanoid" id="A0A098D0M9"/>